<gene>
    <name evidence="3" type="ORF">WJ0W_003314</name>
</gene>
<organism evidence="3 4">
    <name type="scientific">Paenibacillus melissococcoides</name>
    <dbReference type="NCBI Taxonomy" id="2912268"/>
    <lineage>
        <taxon>Bacteria</taxon>
        <taxon>Bacillati</taxon>
        <taxon>Bacillota</taxon>
        <taxon>Bacilli</taxon>
        <taxon>Bacillales</taxon>
        <taxon>Paenibacillaceae</taxon>
        <taxon>Paenibacillus</taxon>
    </lineage>
</organism>
<dbReference type="PROSITE" id="PS50943">
    <property type="entry name" value="HTH_CROC1"/>
    <property type="match status" value="1"/>
</dbReference>
<dbReference type="InterPro" id="IPR010982">
    <property type="entry name" value="Lambda_DNA-bd_dom_sf"/>
</dbReference>
<proteinExistence type="predicted"/>
<evidence type="ECO:0000313" key="4">
    <source>
        <dbReference type="Proteomes" id="UP001154322"/>
    </source>
</evidence>
<feature type="domain" description="HTH cro/C1-type" evidence="2">
    <location>
        <begin position="80"/>
        <end position="135"/>
    </location>
</feature>
<dbReference type="SMART" id="SM00530">
    <property type="entry name" value="HTH_XRE"/>
    <property type="match status" value="1"/>
</dbReference>
<evidence type="ECO:0000313" key="3">
    <source>
        <dbReference type="EMBL" id="CAH8246077.1"/>
    </source>
</evidence>
<dbReference type="Gene3D" id="1.10.260.40">
    <property type="entry name" value="lambda repressor-like DNA-binding domains"/>
    <property type="match status" value="1"/>
</dbReference>
<dbReference type="RefSeq" id="WP_249724900.1">
    <property type="nucleotide sequence ID" value="NZ_AP031286.1"/>
</dbReference>
<keyword evidence="4" id="KW-1185">Reference proteome</keyword>
<dbReference type="InterPro" id="IPR001387">
    <property type="entry name" value="Cro/C1-type_HTH"/>
</dbReference>
<evidence type="ECO:0000259" key="2">
    <source>
        <dbReference type="PROSITE" id="PS50943"/>
    </source>
</evidence>
<dbReference type="CDD" id="cd00093">
    <property type="entry name" value="HTH_XRE"/>
    <property type="match status" value="1"/>
</dbReference>
<dbReference type="Proteomes" id="UP001154322">
    <property type="component" value="Unassembled WGS sequence"/>
</dbReference>
<evidence type="ECO:0000256" key="1">
    <source>
        <dbReference type="SAM" id="MobiDB-lite"/>
    </source>
</evidence>
<sequence length="166" mass="18929">MSRTKISKERLLRTAERAGTSIEFHPQSPCWAKEPGDVSWKRWIQLYYRIDARIRKAKMIESRSWILSGTDSQTAFGKFLREERMRKKMTLTKLSFASGVSVAQISRIETGQRRSPRPETIWKLSKGLGLDYELLMKVAGYLDMGEGATDESTSANRKQDTAGIGH</sequence>
<dbReference type="SUPFAM" id="SSF47413">
    <property type="entry name" value="lambda repressor-like DNA-binding domains"/>
    <property type="match status" value="1"/>
</dbReference>
<protein>
    <submittedName>
        <fullName evidence="3">Helix-turn-helix domain-containing protein</fullName>
    </submittedName>
</protein>
<dbReference type="Pfam" id="PF01381">
    <property type="entry name" value="HTH_3"/>
    <property type="match status" value="1"/>
</dbReference>
<feature type="region of interest" description="Disordered" evidence="1">
    <location>
        <begin position="147"/>
        <end position="166"/>
    </location>
</feature>
<comment type="caution">
    <text evidence="3">The sequence shown here is derived from an EMBL/GenBank/DDBJ whole genome shotgun (WGS) entry which is preliminary data.</text>
</comment>
<reference evidence="3" key="1">
    <citation type="submission" date="2022-06" db="EMBL/GenBank/DDBJ databases">
        <authorList>
            <person name="Dietemann V."/>
            <person name="Ory F."/>
            <person name="Dainat B."/>
            <person name="Oberhansli S."/>
        </authorList>
    </citation>
    <scope>NUCLEOTIDE SEQUENCE</scope>
    <source>
        <strain evidence="3">Ena-SAMPLE-TAB-26-04-2022-14:26:32:270-5432</strain>
    </source>
</reference>
<dbReference type="EMBL" id="CALYLO010000004">
    <property type="protein sequence ID" value="CAH8246077.1"/>
    <property type="molecule type" value="Genomic_DNA"/>
</dbReference>
<name>A0ABN8U9J4_9BACL</name>
<accession>A0ABN8U9J4</accession>